<dbReference type="PANTHER" id="PTHR23517">
    <property type="entry name" value="RESISTANCE PROTEIN MDTM, PUTATIVE-RELATED-RELATED"/>
    <property type="match status" value="1"/>
</dbReference>
<dbReference type="InterPro" id="IPR011701">
    <property type="entry name" value="MFS"/>
</dbReference>
<evidence type="ECO:0000256" key="6">
    <source>
        <dbReference type="ARBA" id="ARBA00023136"/>
    </source>
</evidence>
<dbReference type="InterPro" id="IPR020846">
    <property type="entry name" value="MFS_dom"/>
</dbReference>
<dbReference type="Pfam" id="PF07690">
    <property type="entry name" value="MFS_1"/>
    <property type="match status" value="1"/>
</dbReference>
<dbReference type="InterPro" id="IPR036259">
    <property type="entry name" value="MFS_trans_sf"/>
</dbReference>
<comment type="caution">
    <text evidence="9">The sequence shown here is derived from an EMBL/GenBank/DDBJ whole genome shotgun (WGS) entry which is preliminary data.</text>
</comment>
<feature type="transmembrane region" description="Helical" evidence="7">
    <location>
        <begin position="302"/>
        <end position="324"/>
    </location>
</feature>
<dbReference type="PROSITE" id="PS50850">
    <property type="entry name" value="MFS"/>
    <property type="match status" value="1"/>
</dbReference>
<gene>
    <name evidence="9" type="ORF">GCM10009550_40170</name>
</gene>
<evidence type="ECO:0000313" key="9">
    <source>
        <dbReference type="EMBL" id="GAA0955407.1"/>
    </source>
</evidence>
<feature type="transmembrane region" description="Helical" evidence="7">
    <location>
        <begin position="140"/>
        <end position="163"/>
    </location>
</feature>
<keyword evidence="6 7" id="KW-0472">Membrane</keyword>
<feature type="transmembrane region" description="Helical" evidence="7">
    <location>
        <begin position="245"/>
        <end position="266"/>
    </location>
</feature>
<feature type="transmembrane region" description="Helical" evidence="7">
    <location>
        <begin position="278"/>
        <end position="296"/>
    </location>
</feature>
<keyword evidence="5 7" id="KW-1133">Transmembrane helix</keyword>
<keyword evidence="10" id="KW-1185">Reference proteome</keyword>
<keyword evidence="3" id="KW-1003">Cell membrane</keyword>
<evidence type="ECO:0000256" key="2">
    <source>
        <dbReference type="ARBA" id="ARBA00022448"/>
    </source>
</evidence>
<keyword evidence="4 7" id="KW-0812">Transmembrane</keyword>
<comment type="subcellular location">
    <subcellularLocation>
        <location evidence="1">Cell membrane</location>
        <topology evidence="1">Multi-pass membrane protein</topology>
    </subcellularLocation>
</comment>
<evidence type="ECO:0000256" key="3">
    <source>
        <dbReference type="ARBA" id="ARBA00022475"/>
    </source>
</evidence>
<name>A0ABN1RDS1_9ACTN</name>
<evidence type="ECO:0000256" key="5">
    <source>
        <dbReference type="ARBA" id="ARBA00022989"/>
    </source>
</evidence>
<evidence type="ECO:0000259" key="8">
    <source>
        <dbReference type="PROSITE" id="PS50850"/>
    </source>
</evidence>
<feature type="transmembrane region" description="Helical" evidence="7">
    <location>
        <begin position="30"/>
        <end position="56"/>
    </location>
</feature>
<dbReference type="PANTHER" id="PTHR23517:SF2">
    <property type="entry name" value="MULTIDRUG RESISTANCE PROTEIN MDTH"/>
    <property type="match status" value="1"/>
</dbReference>
<reference evidence="9 10" key="1">
    <citation type="journal article" date="2019" name="Int. J. Syst. Evol. Microbiol.">
        <title>The Global Catalogue of Microorganisms (GCM) 10K type strain sequencing project: providing services to taxonomists for standard genome sequencing and annotation.</title>
        <authorList>
            <consortium name="The Broad Institute Genomics Platform"/>
            <consortium name="The Broad Institute Genome Sequencing Center for Infectious Disease"/>
            <person name="Wu L."/>
            <person name="Ma J."/>
        </authorList>
    </citation>
    <scope>NUCLEOTIDE SEQUENCE [LARGE SCALE GENOMIC DNA]</scope>
    <source>
        <strain evidence="9 10">JCM 10696</strain>
    </source>
</reference>
<dbReference type="Gene3D" id="1.20.1250.20">
    <property type="entry name" value="MFS general substrate transporter like domains"/>
    <property type="match status" value="1"/>
</dbReference>
<dbReference type="InterPro" id="IPR050171">
    <property type="entry name" value="MFS_Transporters"/>
</dbReference>
<dbReference type="SUPFAM" id="SSF103473">
    <property type="entry name" value="MFS general substrate transporter"/>
    <property type="match status" value="1"/>
</dbReference>
<organism evidence="9 10">
    <name type="scientific">Actinocorallia libanotica</name>
    <dbReference type="NCBI Taxonomy" id="46162"/>
    <lineage>
        <taxon>Bacteria</taxon>
        <taxon>Bacillati</taxon>
        <taxon>Actinomycetota</taxon>
        <taxon>Actinomycetes</taxon>
        <taxon>Streptosporangiales</taxon>
        <taxon>Thermomonosporaceae</taxon>
        <taxon>Actinocorallia</taxon>
    </lineage>
</organism>
<evidence type="ECO:0000313" key="10">
    <source>
        <dbReference type="Proteomes" id="UP001500665"/>
    </source>
</evidence>
<feature type="transmembrane region" description="Helical" evidence="7">
    <location>
        <begin position="212"/>
        <end position="233"/>
    </location>
</feature>
<feature type="transmembrane region" description="Helical" evidence="7">
    <location>
        <begin position="336"/>
        <end position="356"/>
    </location>
</feature>
<feature type="domain" description="Major facilitator superfamily (MFS) profile" evidence="8">
    <location>
        <begin position="15"/>
        <end position="385"/>
    </location>
</feature>
<dbReference type="EMBL" id="BAAAHH010000016">
    <property type="protein sequence ID" value="GAA0955407.1"/>
    <property type="molecule type" value="Genomic_DNA"/>
</dbReference>
<evidence type="ECO:0000256" key="7">
    <source>
        <dbReference type="SAM" id="Phobius"/>
    </source>
</evidence>
<feature type="transmembrane region" description="Helical" evidence="7">
    <location>
        <begin position="169"/>
        <end position="191"/>
    </location>
</feature>
<dbReference type="Proteomes" id="UP001500665">
    <property type="component" value="Unassembled WGS sequence"/>
</dbReference>
<protein>
    <submittedName>
        <fullName evidence="9">MFS transporter</fullName>
    </submittedName>
</protein>
<sequence length="396" mass="40137">MERSWTAGVRGQPPAVRVLLVNQFGVNTGFYLLVPYLAVHMTGDLGLSAALTGVVLGARNLSQQGLFLIGGSAADRLGARNVIIAGCGLRAAGFGLFAFGDTLPVLLGAAVLSGVAGALFNPAVRAYIAVEAPDRAEAFALFNVFAQAGALCGPLLGALLLAVDFRAAAVAAAAVFAVLTVVQALVLPARAAAPAATTVLGDWRACLADRRFLAFTLALSGMFALQNQLYLVLPLAAREATGTAGSTALLFLVGTVTTLLLQVRLTRYFARSASRYRSIALGLAVMGTGFLAPALLPGLPAVLAAVVCLELGVMIAQPFVYELIGVFGGERRSGTYFGMFYLVSGVVAAVSTALIGWAGAGGAVLCAAIGLACAAATALLGGGAPAPRASLEPKEG</sequence>
<accession>A0ABN1RDS1</accession>
<dbReference type="RefSeq" id="WP_344242396.1">
    <property type="nucleotide sequence ID" value="NZ_BAAAHH010000016.1"/>
</dbReference>
<evidence type="ECO:0000256" key="4">
    <source>
        <dbReference type="ARBA" id="ARBA00022692"/>
    </source>
</evidence>
<feature type="transmembrane region" description="Helical" evidence="7">
    <location>
        <begin position="105"/>
        <end position="128"/>
    </location>
</feature>
<feature type="transmembrane region" description="Helical" evidence="7">
    <location>
        <begin position="362"/>
        <end position="384"/>
    </location>
</feature>
<evidence type="ECO:0000256" key="1">
    <source>
        <dbReference type="ARBA" id="ARBA00004651"/>
    </source>
</evidence>
<proteinExistence type="predicted"/>
<keyword evidence="2" id="KW-0813">Transport</keyword>